<feature type="domain" description="Fumarate lyase N-terminal" evidence="2">
    <location>
        <begin position="97"/>
        <end position="294"/>
    </location>
</feature>
<dbReference type="InterPro" id="IPR022761">
    <property type="entry name" value="Fumarate_lyase_N"/>
</dbReference>
<name>A0A1F5P1T2_9BACT</name>
<dbReference type="InterPro" id="IPR020557">
    <property type="entry name" value="Fumarate_lyase_CS"/>
</dbReference>
<dbReference type="PRINTS" id="PR00149">
    <property type="entry name" value="FUMRATELYASE"/>
</dbReference>
<dbReference type="Proteomes" id="UP000176339">
    <property type="component" value="Unassembled WGS sequence"/>
</dbReference>
<evidence type="ECO:0000259" key="2">
    <source>
        <dbReference type="Pfam" id="PF00206"/>
    </source>
</evidence>
<dbReference type="GO" id="GO:0005829">
    <property type="term" value="C:cytosol"/>
    <property type="evidence" value="ECO:0007669"/>
    <property type="project" value="TreeGrafter"/>
</dbReference>
<evidence type="ECO:0000256" key="1">
    <source>
        <dbReference type="ARBA" id="ARBA00023239"/>
    </source>
</evidence>
<organism evidence="3 4">
    <name type="scientific">Candidatus Doudnabacteria bacterium RIFCSPHIGHO2_01_FULL_49_9</name>
    <dbReference type="NCBI Taxonomy" id="1817827"/>
    <lineage>
        <taxon>Bacteria</taxon>
        <taxon>Candidatus Doudnaibacteriota</taxon>
    </lineage>
</organism>
<proteinExistence type="predicted"/>
<dbReference type="Pfam" id="PF00206">
    <property type="entry name" value="Lyase_1"/>
    <property type="match status" value="1"/>
</dbReference>
<protein>
    <recommendedName>
        <fullName evidence="2">Fumarate lyase N-terminal domain-containing protein</fullName>
    </recommendedName>
</protein>
<dbReference type="InterPro" id="IPR024083">
    <property type="entry name" value="Fumarase/histidase_N"/>
</dbReference>
<dbReference type="PANTHER" id="PTHR43172:SF1">
    <property type="entry name" value="ADENYLOSUCCINATE LYASE"/>
    <property type="match status" value="1"/>
</dbReference>
<sequence>MIGRYLKQKIESIWSDASKTQRWDDTEIAVIGAKTKAGRKRISTAVFERIASILRANPVDLRWWYKRDEEIHHDAQAYVEERRRHLTEPELAEPFHDEGMTSFDTEESASVRMLADSVSEVMPLIDKLKATISDLALRYRYSVMRERSHGNGGDLKTFGSRCLTWLVDVRVAEMNIKAAAEWLQYSKISGAFGNYTGIDPKVEEEALKTLGLKPFYGATQILPRILFSALSDALSGLVLQLNKISHDVRLGARSPFPIYQEPFGTIQKGSSAMPDKRNPIRSEQIEGMARMALGKSIALKLNIVTDEARAIEQSCVERVEWPDLFHIVVHSLETVNTVLSGLKIYPDTMIWEIVQSRGCYAASTAKDELKRMGRGVGLTADDAYRIVQLAAANVMSRNVMNKNFRRNPPSSFEASQTEWRRMNFDLSHNSRSGLVIQDVIQNGELEVSPELAATEAEVDSWNKKLGTIFIHPENRARWQEIFTFKYLLRNEAKLYKEILGVD</sequence>
<dbReference type="Gene3D" id="1.10.275.10">
    <property type="entry name" value="Fumarase/aspartase (N-terminal domain)"/>
    <property type="match status" value="1"/>
</dbReference>
<evidence type="ECO:0000313" key="4">
    <source>
        <dbReference type="Proteomes" id="UP000176339"/>
    </source>
</evidence>
<gene>
    <name evidence="3" type="ORF">A2846_04760</name>
</gene>
<dbReference type="GO" id="GO:0044208">
    <property type="term" value="P:'de novo' AMP biosynthetic process"/>
    <property type="evidence" value="ECO:0007669"/>
    <property type="project" value="TreeGrafter"/>
</dbReference>
<evidence type="ECO:0000313" key="3">
    <source>
        <dbReference type="EMBL" id="OGE83834.1"/>
    </source>
</evidence>
<dbReference type="InterPro" id="IPR008948">
    <property type="entry name" value="L-Aspartase-like"/>
</dbReference>
<dbReference type="GO" id="GO:0070626">
    <property type="term" value="F:(S)-2-(5-amino-1-(5-phospho-D-ribosyl)imidazole-4-carboxamido) succinate lyase (fumarate-forming) activity"/>
    <property type="evidence" value="ECO:0007669"/>
    <property type="project" value="TreeGrafter"/>
</dbReference>
<dbReference type="SUPFAM" id="SSF48557">
    <property type="entry name" value="L-aspartase-like"/>
    <property type="match status" value="1"/>
</dbReference>
<dbReference type="GO" id="GO:0004018">
    <property type="term" value="F:N6-(1,2-dicarboxyethyl)AMP AMP-lyase (fumarate-forming) activity"/>
    <property type="evidence" value="ECO:0007669"/>
    <property type="project" value="TreeGrafter"/>
</dbReference>
<dbReference type="AlphaFoldDB" id="A0A1F5P1T2"/>
<dbReference type="InterPro" id="IPR000362">
    <property type="entry name" value="Fumarate_lyase_fam"/>
</dbReference>
<keyword evidence="1" id="KW-0456">Lyase</keyword>
<dbReference type="PROSITE" id="PS00163">
    <property type="entry name" value="FUMARATE_LYASES"/>
    <property type="match status" value="1"/>
</dbReference>
<reference evidence="3 4" key="1">
    <citation type="journal article" date="2016" name="Nat. Commun.">
        <title>Thousands of microbial genomes shed light on interconnected biogeochemical processes in an aquifer system.</title>
        <authorList>
            <person name="Anantharaman K."/>
            <person name="Brown C.T."/>
            <person name="Hug L.A."/>
            <person name="Sharon I."/>
            <person name="Castelle C.J."/>
            <person name="Probst A.J."/>
            <person name="Thomas B.C."/>
            <person name="Singh A."/>
            <person name="Wilkins M.J."/>
            <person name="Karaoz U."/>
            <person name="Brodie E.L."/>
            <person name="Williams K.H."/>
            <person name="Hubbard S.S."/>
            <person name="Banfield J.F."/>
        </authorList>
    </citation>
    <scope>NUCLEOTIDE SEQUENCE [LARGE SCALE GENOMIC DNA]</scope>
</reference>
<accession>A0A1F5P1T2</accession>
<dbReference type="PANTHER" id="PTHR43172">
    <property type="entry name" value="ADENYLOSUCCINATE LYASE"/>
    <property type="match status" value="1"/>
</dbReference>
<dbReference type="Gene3D" id="1.20.200.10">
    <property type="entry name" value="Fumarase/aspartase (Central domain)"/>
    <property type="match status" value="1"/>
</dbReference>
<dbReference type="EMBL" id="MFEN01000035">
    <property type="protein sequence ID" value="OGE83834.1"/>
    <property type="molecule type" value="Genomic_DNA"/>
</dbReference>
<comment type="caution">
    <text evidence="3">The sequence shown here is derived from an EMBL/GenBank/DDBJ whole genome shotgun (WGS) entry which is preliminary data.</text>
</comment>